<feature type="domain" description="Reverse transcriptase" evidence="1">
    <location>
        <begin position="1"/>
        <end position="87"/>
    </location>
</feature>
<keyword evidence="3" id="KW-1185">Reference proteome</keyword>
<reference evidence="2 3" key="1">
    <citation type="journal article" date="2019" name="Sci. Rep.">
        <title>Orb-weaving spider Araneus ventricosus genome elucidates the spidroin gene catalogue.</title>
        <authorList>
            <person name="Kono N."/>
            <person name="Nakamura H."/>
            <person name="Ohtoshi R."/>
            <person name="Moran D.A.P."/>
            <person name="Shinohara A."/>
            <person name="Yoshida Y."/>
            <person name="Fujiwara M."/>
            <person name="Mori M."/>
            <person name="Tomita M."/>
            <person name="Arakawa K."/>
        </authorList>
    </citation>
    <scope>NUCLEOTIDE SEQUENCE [LARGE SCALE GENOMIC DNA]</scope>
</reference>
<keyword evidence="2" id="KW-0695">RNA-directed DNA polymerase</keyword>
<keyword evidence="2" id="KW-0548">Nucleotidyltransferase</keyword>
<dbReference type="Proteomes" id="UP000499080">
    <property type="component" value="Unassembled WGS sequence"/>
</dbReference>
<dbReference type="InterPro" id="IPR000477">
    <property type="entry name" value="RT_dom"/>
</dbReference>
<dbReference type="InterPro" id="IPR043502">
    <property type="entry name" value="DNA/RNA_pol_sf"/>
</dbReference>
<keyword evidence="2" id="KW-0808">Transferase</keyword>
<dbReference type="OrthoDB" id="412981at2759"/>
<accession>A0A4Y2UGP0</accession>
<dbReference type="PANTHER" id="PTHR33332">
    <property type="entry name" value="REVERSE TRANSCRIPTASE DOMAIN-CONTAINING PROTEIN"/>
    <property type="match status" value="1"/>
</dbReference>
<dbReference type="AlphaFoldDB" id="A0A4Y2UGP0"/>
<organism evidence="2 3">
    <name type="scientific">Araneus ventricosus</name>
    <name type="common">Orbweaver spider</name>
    <name type="synonym">Epeira ventricosa</name>
    <dbReference type="NCBI Taxonomy" id="182803"/>
    <lineage>
        <taxon>Eukaryota</taxon>
        <taxon>Metazoa</taxon>
        <taxon>Ecdysozoa</taxon>
        <taxon>Arthropoda</taxon>
        <taxon>Chelicerata</taxon>
        <taxon>Arachnida</taxon>
        <taxon>Araneae</taxon>
        <taxon>Araneomorphae</taxon>
        <taxon>Entelegynae</taxon>
        <taxon>Araneoidea</taxon>
        <taxon>Araneidae</taxon>
        <taxon>Araneus</taxon>
    </lineage>
</organism>
<evidence type="ECO:0000313" key="2">
    <source>
        <dbReference type="EMBL" id="GBO10727.1"/>
    </source>
</evidence>
<comment type="caution">
    <text evidence="2">The sequence shown here is derived from an EMBL/GenBank/DDBJ whole genome shotgun (WGS) entry which is preliminary data.</text>
</comment>
<evidence type="ECO:0000313" key="3">
    <source>
        <dbReference type="Proteomes" id="UP000499080"/>
    </source>
</evidence>
<proteinExistence type="predicted"/>
<evidence type="ECO:0000259" key="1">
    <source>
        <dbReference type="PROSITE" id="PS50878"/>
    </source>
</evidence>
<gene>
    <name evidence="2" type="primary">pol_1638</name>
    <name evidence="2" type="ORF">AVEN_8778_1</name>
</gene>
<sequence>MPDTELCLFADDTAILSSGKTADATMKSLNNHLTELGKWLIKWKIKINSDKCQAVYFSRKHNLPPPPKIYRRAIPWHDETKYLGITLDKKLTFKPHIEKIKSDLKRARAQLKPLLGKNSKLSLDVRMLLYKSLLRPLISYACPVWMAAANNHIKGLERVQNVTVRRITRMPWFIRNEDIRKDLDLLSLKDFYKKIAEKFYRKIDSSSNAAIINIPSYDPRR</sequence>
<dbReference type="EMBL" id="BGPR01035757">
    <property type="protein sequence ID" value="GBO10727.1"/>
    <property type="molecule type" value="Genomic_DNA"/>
</dbReference>
<dbReference type="SUPFAM" id="SSF56672">
    <property type="entry name" value="DNA/RNA polymerases"/>
    <property type="match status" value="1"/>
</dbReference>
<dbReference type="PROSITE" id="PS50878">
    <property type="entry name" value="RT_POL"/>
    <property type="match status" value="1"/>
</dbReference>
<name>A0A4Y2UGP0_ARAVE</name>
<dbReference type="Pfam" id="PF00078">
    <property type="entry name" value="RVT_1"/>
    <property type="match status" value="1"/>
</dbReference>
<dbReference type="GO" id="GO:0003964">
    <property type="term" value="F:RNA-directed DNA polymerase activity"/>
    <property type="evidence" value="ECO:0007669"/>
    <property type="project" value="UniProtKB-KW"/>
</dbReference>
<protein>
    <submittedName>
        <fullName evidence="2">RNA-directed DNA polymerase from mobile element jockey</fullName>
    </submittedName>
</protein>